<reference evidence="2 3" key="1">
    <citation type="submission" date="2023-02" db="EMBL/GenBank/DDBJ databases">
        <title>Dictyobacter halimunensis sp. nov., a new member of the class Ktedonobacteria from forest soil in a geothermal area.</title>
        <authorList>
            <person name="Rachmania M.K."/>
            <person name="Ningsih F."/>
            <person name="Sakai Y."/>
            <person name="Yabe S."/>
            <person name="Yokota A."/>
            <person name="Sjamsuridzal W."/>
        </authorList>
    </citation>
    <scope>NUCLEOTIDE SEQUENCE [LARGE SCALE GENOMIC DNA]</scope>
    <source>
        <strain evidence="2 3">S3.2.2.5</strain>
    </source>
</reference>
<gene>
    <name evidence="2" type="ORF">KDH_71080</name>
</gene>
<evidence type="ECO:0000313" key="3">
    <source>
        <dbReference type="Proteomes" id="UP001344906"/>
    </source>
</evidence>
<evidence type="ECO:0000313" key="2">
    <source>
        <dbReference type="EMBL" id="GLV60288.1"/>
    </source>
</evidence>
<dbReference type="Proteomes" id="UP001344906">
    <property type="component" value="Unassembled WGS sequence"/>
</dbReference>
<name>A0ABQ6G1A1_9CHLR</name>
<dbReference type="EMBL" id="BSRI01000002">
    <property type="protein sequence ID" value="GLV60288.1"/>
    <property type="molecule type" value="Genomic_DNA"/>
</dbReference>
<comment type="caution">
    <text evidence="2">The sequence shown here is derived from an EMBL/GenBank/DDBJ whole genome shotgun (WGS) entry which is preliminary data.</text>
</comment>
<feature type="region of interest" description="Disordered" evidence="1">
    <location>
        <begin position="25"/>
        <end position="49"/>
    </location>
</feature>
<proteinExistence type="predicted"/>
<keyword evidence="3" id="KW-1185">Reference proteome</keyword>
<sequence>MGGNPALLCADCRGSGRVWHRFYDGAGRSEPNANPDENLDENPPGEQVR</sequence>
<organism evidence="2 3">
    <name type="scientific">Dictyobacter halimunensis</name>
    <dbReference type="NCBI Taxonomy" id="3026934"/>
    <lineage>
        <taxon>Bacteria</taxon>
        <taxon>Bacillati</taxon>
        <taxon>Chloroflexota</taxon>
        <taxon>Ktedonobacteria</taxon>
        <taxon>Ktedonobacterales</taxon>
        <taxon>Dictyobacteraceae</taxon>
        <taxon>Dictyobacter</taxon>
    </lineage>
</organism>
<evidence type="ECO:0000256" key="1">
    <source>
        <dbReference type="SAM" id="MobiDB-lite"/>
    </source>
</evidence>
<protein>
    <submittedName>
        <fullName evidence="2">Uncharacterized protein</fullName>
    </submittedName>
</protein>
<accession>A0ABQ6G1A1</accession>